<feature type="compositionally biased region" description="Basic and acidic residues" evidence="4">
    <location>
        <begin position="285"/>
        <end position="298"/>
    </location>
</feature>
<dbReference type="AlphaFoldDB" id="A0A803L2B8"/>
<evidence type="ECO:0000313" key="6">
    <source>
        <dbReference type="Proteomes" id="UP000596660"/>
    </source>
</evidence>
<reference evidence="5" key="1">
    <citation type="journal article" date="2017" name="Nature">
        <title>The genome of Chenopodium quinoa.</title>
        <authorList>
            <person name="Jarvis D.E."/>
            <person name="Ho Y.S."/>
            <person name="Lightfoot D.J."/>
            <person name="Schmoeckel S.M."/>
            <person name="Li B."/>
            <person name="Borm T.J.A."/>
            <person name="Ohyanagi H."/>
            <person name="Mineta K."/>
            <person name="Michell C.T."/>
            <person name="Saber N."/>
            <person name="Kharbatia N.M."/>
            <person name="Rupper R.R."/>
            <person name="Sharp A.R."/>
            <person name="Dally N."/>
            <person name="Boughton B.A."/>
            <person name="Woo Y.H."/>
            <person name="Gao G."/>
            <person name="Schijlen E.G.W.M."/>
            <person name="Guo X."/>
            <person name="Momin A.A."/>
            <person name="Negrao S."/>
            <person name="Al-Babili S."/>
            <person name="Gehring C."/>
            <person name="Roessner U."/>
            <person name="Jung C."/>
            <person name="Murphy K."/>
            <person name="Arold S.T."/>
            <person name="Gojobori T."/>
            <person name="van der Linden C.G."/>
            <person name="van Loo E.N."/>
            <person name="Jellen E.N."/>
            <person name="Maughan P.J."/>
            <person name="Tester M."/>
        </authorList>
    </citation>
    <scope>NUCLEOTIDE SEQUENCE [LARGE SCALE GENOMIC DNA]</scope>
    <source>
        <strain evidence="5">cv. PI 614886</strain>
    </source>
</reference>
<keyword evidence="2" id="KW-0805">Transcription regulation</keyword>
<dbReference type="SMART" id="SM00733">
    <property type="entry name" value="Mterf"/>
    <property type="match status" value="7"/>
</dbReference>
<feature type="region of interest" description="Disordered" evidence="4">
    <location>
        <begin position="1"/>
        <end position="72"/>
    </location>
</feature>
<dbReference type="PANTHER" id="PTHR37258">
    <property type="entry name" value="FANTOM PROTEIN"/>
    <property type="match status" value="1"/>
</dbReference>
<feature type="compositionally biased region" description="Basic and acidic residues" evidence="4">
    <location>
        <begin position="317"/>
        <end position="328"/>
    </location>
</feature>
<feature type="compositionally biased region" description="Low complexity" evidence="4">
    <location>
        <begin position="136"/>
        <end position="147"/>
    </location>
</feature>
<dbReference type="OMA" id="CCIVANC"/>
<evidence type="ECO:0000256" key="4">
    <source>
        <dbReference type="SAM" id="MobiDB-lite"/>
    </source>
</evidence>
<keyword evidence="2" id="KW-0804">Transcription</keyword>
<dbReference type="EnsemblPlants" id="AUR62006007-RA">
    <property type="protein sequence ID" value="AUR62006007-RA:cds"/>
    <property type="gene ID" value="AUR62006007"/>
</dbReference>
<dbReference type="InterPro" id="IPR038538">
    <property type="entry name" value="MTERF_sf"/>
</dbReference>
<dbReference type="Proteomes" id="UP000596660">
    <property type="component" value="Unplaced"/>
</dbReference>
<keyword evidence="6" id="KW-1185">Reference proteome</keyword>
<evidence type="ECO:0000256" key="3">
    <source>
        <dbReference type="ARBA" id="ARBA00022946"/>
    </source>
</evidence>
<dbReference type="InterPro" id="IPR003690">
    <property type="entry name" value="MTERF"/>
</dbReference>
<keyword evidence="2" id="KW-0806">Transcription termination</keyword>
<feature type="region of interest" description="Disordered" evidence="4">
    <location>
        <begin position="285"/>
        <end position="328"/>
    </location>
</feature>
<organism evidence="5 6">
    <name type="scientific">Chenopodium quinoa</name>
    <name type="common">Quinoa</name>
    <dbReference type="NCBI Taxonomy" id="63459"/>
    <lineage>
        <taxon>Eukaryota</taxon>
        <taxon>Viridiplantae</taxon>
        <taxon>Streptophyta</taxon>
        <taxon>Embryophyta</taxon>
        <taxon>Tracheophyta</taxon>
        <taxon>Spermatophyta</taxon>
        <taxon>Magnoliopsida</taxon>
        <taxon>eudicotyledons</taxon>
        <taxon>Gunneridae</taxon>
        <taxon>Pentapetalae</taxon>
        <taxon>Caryophyllales</taxon>
        <taxon>Chenopodiaceae</taxon>
        <taxon>Chenopodioideae</taxon>
        <taxon>Atripliceae</taxon>
        <taxon>Chenopodium</taxon>
    </lineage>
</organism>
<reference evidence="5" key="2">
    <citation type="submission" date="2021-03" db="UniProtKB">
        <authorList>
            <consortium name="EnsemblPlants"/>
        </authorList>
    </citation>
    <scope>IDENTIFICATION</scope>
</reference>
<sequence length="752" mass="84374">MISTSSSNWLDRLRSSRGFPTGKEPDLDRFLSSSSSGSAPTADSATHSDSTHSHAPPIPARSRREKPPDSAGEFAGVLCGLFNMGGEASRTFSKKSSRKQANPRFCGASSESELPSGPSSSDDLRREKSDNGGFVSSGDNSLNDNGGNINVRVDEVKFDDDVVEEVIDLKSYSRSEVTIIDTSFDEWKSDKWVFRKNDEWKIKDKKCKFKSRVSGGKKRNLLVDNLGDDNKFDDDQLNKKNKVVMKEDDKLLQPNKDLAENSVFLAPICCIVANCLEVDLGQHQNDKERRPTQERENFPSKVSQRRQVPLPETTQENQKRRLTSDPPKVDSIKVANDIIGRNPGLEVVPVELIRSRIRGLQSVGVNEVVLSKLISKHPDVLTAEEVGFLIEFIHDGLGNKIESIQIERLLLGVEPRFIAGFDKKVDLLLQHGIPQEKIAYILNNVNLSKAFCLKSCEEIQRMLTFLSRFDAVSIIAKRPAILNYDLDTQLVPRIGFLQRLSGGDTDAVGEVLNRLPAIVTYSVEHLQGHVEFFRSYVGLTDLEIFKIVLVFPNVMSTSKQRKLQPRIDLLKECGLDSGEIYRFLIKAPLFLGLSFEKNLSHKLAMLVKIGYGHRTKDLAMAMGAVTRTSSENLQEVIDLFLSYGFSSEDIVAMSKKHFQILQYNPKSLEKKMDYLLVEMDREIGELMSFPAFLGYNLDNRIKHRYELKKKVVGNDMSLNKLLSVSSKSFSKTKKQLVQVSCDLDEKGAGEIE</sequence>
<feature type="region of interest" description="Disordered" evidence="4">
    <location>
        <begin position="91"/>
        <end position="147"/>
    </location>
</feature>
<feature type="compositionally biased region" description="Low complexity" evidence="4">
    <location>
        <begin position="109"/>
        <end position="121"/>
    </location>
</feature>
<evidence type="ECO:0000313" key="5">
    <source>
        <dbReference type="EnsemblPlants" id="AUR62006007-RA:cds"/>
    </source>
</evidence>
<name>A0A803L2B8_CHEQI</name>
<feature type="compositionally biased region" description="Polar residues" evidence="4">
    <location>
        <begin position="300"/>
        <end position="316"/>
    </location>
</feature>
<dbReference type="Pfam" id="PF02536">
    <property type="entry name" value="mTERF"/>
    <property type="match status" value="1"/>
</dbReference>
<keyword evidence="3" id="KW-0809">Transit peptide</keyword>
<comment type="similarity">
    <text evidence="1">Belongs to the mTERF family.</text>
</comment>
<dbReference type="Gramene" id="AUR62006007-RA">
    <property type="protein sequence ID" value="AUR62006007-RA:cds"/>
    <property type="gene ID" value="AUR62006007"/>
</dbReference>
<evidence type="ECO:0000256" key="2">
    <source>
        <dbReference type="ARBA" id="ARBA00022472"/>
    </source>
</evidence>
<proteinExistence type="inferred from homology"/>
<evidence type="ECO:0008006" key="7">
    <source>
        <dbReference type="Google" id="ProtNLM"/>
    </source>
</evidence>
<dbReference type="PANTHER" id="PTHR37258:SF1">
    <property type="entry name" value="FANTOM PROTEIN"/>
    <property type="match status" value="1"/>
</dbReference>
<evidence type="ECO:0000256" key="1">
    <source>
        <dbReference type="ARBA" id="ARBA00007692"/>
    </source>
</evidence>
<dbReference type="Gene3D" id="1.25.70.10">
    <property type="entry name" value="Transcription termination factor 3, mitochondrial"/>
    <property type="match status" value="2"/>
</dbReference>
<protein>
    <recommendedName>
        <fullName evidence="7">Mitochondrial transcription termination factor family protein</fullName>
    </recommendedName>
</protein>
<dbReference type="GO" id="GO:0003676">
    <property type="term" value="F:nucleic acid binding"/>
    <property type="evidence" value="ECO:0007669"/>
    <property type="project" value="InterPro"/>
</dbReference>
<accession>A0A803L2B8</accession>
<dbReference type="GO" id="GO:0006353">
    <property type="term" value="P:DNA-templated transcription termination"/>
    <property type="evidence" value="ECO:0007669"/>
    <property type="project" value="UniProtKB-KW"/>
</dbReference>
<feature type="compositionally biased region" description="Low complexity" evidence="4">
    <location>
        <begin position="32"/>
        <end position="48"/>
    </location>
</feature>